<evidence type="ECO:0000256" key="1">
    <source>
        <dbReference type="SAM" id="MobiDB-lite"/>
    </source>
</evidence>
<dbReference type="InterPro" id="IPR019704">
    <property type="entry name" value="Flagellar_assmbl_FliX_class2"/>
</dbReference>
<keyword evidence="3" id="KW-1185">Reference proteome</keyword>
<reference evidence="2 3" key="1">
    <citation type="submission" date="2018-07" db="EMBL/GenBank/DDBJ databases">
        <title>Erythrobacter nanhaiensis sp. nov., a novel member of the genus Erythrobacter isolated from the South China Sea.</title>
        <authorList>
            <person name="Chen X."/>
            <person name="Liu J."/>
        </authorList>
    </citation>
    <scope>NUCLEOTIDE SEQUENCE [LARGE SCALE GENOMIC DNA]</scope>
    <source>
        <strain evidence="2 3">S-5</strain>
    </source>
</reference>
<dbReference type="Pfam" id="PF10768">
    <property type="entry name" value="FliX"/>
    <property type="match status" value="1"/>
</dbReference>
<proteinExistence type="predicted"/>
<organism evidence="2 3">
    <name type="scientific">Alteriqipengyuania lutimaris</name>
    <dbReference type="NCBI Taxonomy" id="1538146"/>
    <lineage>
        <taxon>Bacteria</taxon>
        <taxon>Pseudomonadati</taxon>
        <taxon>Pseudomonadota</taxon>
        <taxon>Alphaproteobacteria</taxon>
        <taxon>Sphingomonadales</taxon>
        <taxon>Erythrobacteraceae</taxon>
        <taxon>Alteriqipengyuania</taxon>
    </lineage>
</organism>
<evidence type="ECO:0008006" key="4">
    <source>
        <dbReference type="Google" id="ProtNLM"/>
    </source>
</evidence>
<dbReference type="OrthoDB" id="8005693at2"/>
<dbReference type="AlphaFoldDB" id="A0A395LNX5"/>
<dbReference type="EMBL" id="QRBB01000001">
    <property type="protein sequence ID" value="RDS78379.1"/>
    <property type="molecule type" value="Genomic_DNA"/>
</dbReference>
<comment type="caution">
    <text evidence="2">The sequence shown here is derived from an EMBL/GenBank/DDBJ whole genome shotgun (WGS) entry which is preliminary data.</text>
</comment>
<sequence>MVQISALLPAPAILAGFARKSPTFSVGEEPDAPSANVPQQPAVQPGQPLGSVQMLVTLAAYDPDRERRRQMAEQGSDGLDELEALQVELVAGAPTPERLEQLAEWVAQVEQPADPVLAEILAEIELRVRVELAKFDIEV</sequence>
<evidence type="ECO:0000313" key="3">
    <source>
        <dbReference type="Proteomes" id="UP000254101"/>
    </source>
</evidence>
<feature type="compositionally biased region" description="Low complexity" evidence="1">
    <location>
        <begin position="37"/>
        <end position="47"/>
    </location>
</feature>
<dbReference type="Proteomes" id="UP000254101">
    <property type="component" value="Unassembled WGS sequence"/>
</dbReference>
<feature type="region of interest" description="Disordered" evidence="1">
    <location>
        <begin position="23"/>
        <end position="47"/>
    </location>
</feature>
<dbReference type="GO" id="GO:0044781">
    <property type="term" value="P:bacterial-type flagellum organization"/>
    <property type="evidence" value="ECO:0007669"/>
    <property type="project" value="InterPro"/>
</dbReference>
<accession>A0A395LNX5</accession>
<name>A0A395LNX5_9SPHN</name>
<gene>
    <name evidence="2" type="ORF">DL238_12715</name>
</gene>
<protein>
    <recommendedName>
        <fullName evidence="4">Flagellar trans-acting factor FliX</fullName>
    </recommendedName>
</protein>
<evidence type="ECO:0000313" key="2">
    <source>
        <dbReference type="EMBL" id="RDS78379.1"/>
    </source>
</evidence>